<dbReference type="OrthoDB" id="2107885at2759"/>
<comment type="subcellular location">
    <subcellularLocation>
        <location evidence="1">Membrane</location>
        <topology evidence="1">Multi-pass membrane protein</topology>
    </subcellularLocation>
</comment>
<proteinExistence type="predicted"/>
<dbReference type="EMBL" id="ML119119">
    <property type="protein sequence ID" value="RPB14205.1"/>
    <property type="molecule type" value="Genomic_DNA"/>
</dbReference>
<evidence type="ECO:0000256" key="2">
    <source>
        <dbReference type="ARBA" id="ARBA00022692"/>
    </source>
</evidence>
<keyword evidence="4 5" id="KW-0472">Membrane</keyword>
<dbReference type="GO" id="GO:0005628">
    <property type="term" value="C:prospore membrane"/>
    <property type="evidence" value="ECO:0007669"/>
    <property type="project" value="TreeGrafter"/>
</dbReference>
<keyword evidence="2 5" id="KW-0812">Transmembrane</keyword>
<dbReference type="InterPro" id="IPR059112">
    <property type="entry name" value="CysZ/EI24"/>
</dbReference>
<name>A0A3N4L877_9PEZI</name>
<evidence type="ECO:0000256" key="4">
    <source>
        <dbReference type="ARBA" id="ARBA00023136"/>
    </source>
</evidence>
<keyword evidence="3 5" id="KW-1133">Transmembrane helix</keyword>
<evidence type="ECO:0000313" key="7">
    <source>
        <dbReference type="Proteomes" id="UP000277580"/>
    </source>
</evidence>
<organism evidence="6 7">
    <name type="scientific">Morchella conica CCBAS932</name>
    <dbReference type="NCBI Taxonomy" id="1392247"/>
    <lineage>
        <taxon>Eukaryota</taxon>
        <taxon>Fungi</taxon>
        <taxon>Dikarya</taxon>
        <taxon>Ascomycota</taxon>
        <taxon>Pezizomycotina</taxon>
        <taxon>Pezizomycetes</taxon>
        <taxon>Pezizales</taxon>
        <taxon>Morchellaceae</taxon>
        <taxon>Morchella</taxon>
    </lineage>
</organism>
<keyword evidence="7" id="KW-1185">Reference proteome</keyword>
<dbReference type="PANTHER" id="PTHR34292">
    <property type="entry name" value="OUTER SPORE WALL PROTEIN LDS1"/>
    <property type="match status" value="1"/>
</dbReference>
<dbReference type="InParanoid" id="A0A3N4L877"/>
<dbReference type="GO" id="GO:0005811">
    <property type="term" value="C:lipid droplet"/>
    <property type="evidence" value="ECO:0007669"/>
    <property type="project" value="TreeGrafter"/>
</dbReference>
<evidence type="ECO:0000313" key="6">
    <source>
        <dbReference type="EMBL" id="RPB14205.1"/>
    </source>
</evidence>
<evidence type="ECO:0000256" key="5">
    <source>
        <dbReference type="SAM" id="Phobius"/>
    </source>
</evidence>
<sequence>MSRFNTRIHTLIHPAVPRARQLVRPDKTAPNGIYYLLANPPLLPPLLSRIVPLLLLSIFVLTVTFTFLYLPQVAVLLFFNGPLAFANAAILCLSEAAAIITFVAENFMTEEKIVETFDGVLLTEAEKLPAGLRLHIYGLIAECRELHLGSEGALEKLGRHKKSPYLRFSLRLTVEFILELPLNLIPLVGPPLFIVLQGYHLGPLSHYRYIQLAGLSDSQKREFIGINRWRYWLFGLVHVMLQITPVLSILFLFTSAAGAALWAVEDQKRLWFASYVVIINASPQVPRSLTSPRAQPQQLF</sequence>
<feature type="transmembrane region" description="Helical" evidence="5">
    <location>
        <begin position="231"/>
        <end position="264"/>
    </location>
</feature>
<dbReference type="InterPro" id="IPR052786">
    <property type="entry name" value="Spore_wall_assembly"/>
</dbReference>
<feature type="transmembrane region" description="Helical" evidence="5">
    <location>
        <begin position="50"/>
        <end position="70"/>
    </location>
</feature>
<dbReference type="AlphaFoldDB" id="A0A3N4L877"/>
<gene>
    <name evidence="6" type="ORF">P167DRAFT_552696</name>
</gene>
<dbReference type="STRING" id="1392247.A0A3N4L877"/>
<evidence type="ECO:0000256" key="1">
    <source>
        <dbReference type="ARBA" id="ARBA00004141"/>
    </source>
</evidence>
<reference evidence="6 7" key="1">
    <citation type="journal article" date="2018" name="Nat. Ecol. Evol.">
        <title>Pezizomycetes genomes reveal the molecular basis of ectomycorrhizal truffle lifestyle.</title>
        <authorList>
            <person name="Murat C."/>
            <person name="Payen T."/>
            <person name="Noel B."/>
            <person name="Kuo A."/>
            <person name="Morin E."/>
            <person name="Chen J."/>
            <person name="Kohler A."/>
            <person name="Krizsan K."/>
            <person name="Balestrini R."/>
            <person name="Da Silva C."/>
            <person name="Montanini B."/>
            <person name="Hainaut M."/>
            <person name="Levati E."/>
            <person name="Barry K.W."/>
            <person name="Belfiori B."/>
            <person name="Cichocki N."/>
            <person name="Clum A."/>
            <person name="Dockter R.B."/>
            <person name="Fauchery L."/>
            <person name="Guy J."/>
            <person name="Iotti M."/>
            <person name="Le Tacon F."/>
            <person name="Lindquist E.A."/>
            <person name="Lipzen A."/>
            <person name="Malagnac F."/>
            <person name="Mello A."/>
            <person name="Molinier V."/>
            <person name="Miyauchi S."/>
            <person name="Poulain J."/>
            <person name="Riccioni C."/>
            <person name="Rubini A."/>
            <person name="Sitrit Y."/>
            <person name="Splivallo R."/>
            <person name="Traeger S."/>
            <person name="Wang M."/>
            <person name="Zifcakova L."/>
            <person name="Wipf D."/>
            <person name="Zambonelli A."/>
            <person name="Paolocci F."/>
            <person name="Nowrousian M."/>
            <person name="Ottonello S."/>
            <person name="Baldrian P."/>
            <person name="Spatafora J.W."/>
            <person name="Henrissat B."/>
            <person name="Nagy L.G."/>
            <person name="Aury J.M."/>
            <person name="Wincker P."/>
            <person name="Grigoriev I.V."/>
            <person name="Bonfante P."/>
            <person name="Martin F.M."/>
        </authorList>
    </citation>
    <scope>NUCLEOTIDE SEQUENCE [LARGE SCALE GENOMIC DNA]</scope>
    <source>
        <strain evidence="6 7">CCBAS932</strain>
    </source>
</reference>
<dbReference type="Proteomes" id="UP000277580">
    <property type="component" value="Unassembled WGS sequence"/>
</dbReference>
<protein>
    <recommendedName>
        <fullName evidence="8">Outer spore wall protein RRT8</fullName>
    </recommendedName>
</protein>
<evidence type="ECO:0008006" key="8">
    <source>
        <dbReference type="Google" id="ProtNLM"/>
    </source>
</evidence>
<evidence type="ECO:0000256" key="3">
    <source>
        <dbReference type="ARBA" id="ARBA00022989"/>
    </source>
</evidence>
<dbReference type="Pfam" id="PF07264">
    <property type="entry name" value="EI24"/>
    <property type="match status" value="1"/>
</dbReference>
<feature type="transmembrane region" description="Helical" evidence="5">
    <location>
        <begin position="82"/>
        <end position="104"/>
    </location>
</feature>
<accession>A0A3N4L877</accession>
<dbReference type="GO" id="GO:0005619">
    <property type="term" value="C:ascospore wall"/>
    <property type="evidence" value="ECO:0007669"/>
    <property type="project" value="TreeGrafter"/>
</dbReference>
<dbReference type="FunCoup" id="A0A3N4L877">
    <property type="interactions" value="74"/>
</dbReference>
<dbReference type="PANTHER" id="PTHR34292:SF1">
    <property type="entry name" value="OUTER SPORE WALL PROTEIN RRT8"/>
    <property type="match status" value="1"/>
</dbReference>